<sequence>MITHVAMDMDGVLYRGDQPLPGAIETLKTLRQRGVKVV</sequence>
<organism evidence="1 2">
    <name type="scientific">Tectimicrobiota bacterium</name>
    <dbReference type="NCBI Taxonomy" id="2528274"/>
    <lineage>
        <taxon>Bacteria</taxon>
        <taxon>Pseudomonadati</taxon>
        <taxon>Nitrospinota/Tectimicrobiota group</taxon>
        <taxon>Candidatus Tectimicrobiota</taxon>
    </lineage>
</organism>
<reference evidence="1" key="1">
    <citation type="submission" date="2019-03" db="EMBL/GenBank/DDBJ databases">
        <title>Lake Tanganyika Metagenome-Assembled Genomes (MAGs).</title>
        <authorList>
            <person name="Tran P."/>
        </authorList>
    </citation>
    <scope>NUCLEOTIDE SEQUENCE</scope>
    <source>
        <strain evidence="1">K_DeepCast_65m_m2_066</strain>
    </source>
</reference>
<dbReference type="GO" id="GO:0016787">
    <property type="term" value="F:hydrolase activity"/>
    <property type="evidence" value="ECO:0007669"/>
    <property type="project" value="UniProtKB-KW"/>
</dbReference>
<keyword evidence="1" id="KW-0378">Hydrolase</keyword>
<name>A0A937W3I4_UNCTE</name>
<dbReference type="InterPro" id="IPR006357">
    <property type="entry name" value="HAD-SF_hydro_IIA"/>
</dbReference>
<comment type="caution">
    <text evidence="1">The sequence shown here is derived from an EMBL/GenBank/DDBJ whole genome shotgun (WGS) entry which is preliminary data.</text>
</comment>
<dbReference type="Proteomes" id="UP000712673">
    <property type="component" value="Unassembled WGS sequence"/>
</dbReference>
<dbReference type="Gene3D" id="3.40.50.1000">
    <property type="entry name" value="HAD superfamily/HAD-like"/>
    <property type="match status" value="1"/>
</dbReference>
<accession>A0A937W3I4</accession>
<feature type="non-terminal residue" evidence="1">
    <location>
        <position position="38"/>
    </location>
</feature>
<evidence type="ECO:0000313" key="1">
    <source>
        <dbReference type="EMBL" id="MBM3224724.1"/>
    </source>
</evidence>
<dbReference type="InterPro" id="IPR023214">
    <property type="entry name" value="HAD_sf"/>
</dbReference>
<proteinExistence type="predicted"/>
<evidence type="ECO:0000313" key="2">
    <source>
        <dbReference type="Proteomes" id="UP000712673"/>
    </source>
</evidence>
<dbReference type="EMBL" id="VGLS01000390">
    <property type="protein sequence ID" value="MBM3224724.1"/>
    <property type="molecule type" value="Genomic_DNA"/>
</dbReference>
<dbReference type="AlphaFoldDB" id="A0A937W3I4"/>
<dbReference type="InterPro" id="IPR036412">
    <property type="entry name" value="HAD-like_sf"/>
</dbReference>
<dbReference type="SUPFAM" id="SSF56784">
    <property type="entry name" value="HAD-like"/>
    <property type="match status" value="1"/>
</dbReference>
<dbReference type="Pfam" id="PF13344">
    <property type="entry name" value="Hydrolase_6"/>
    <property type="match status" value="1"/>
</dbReference>
<protein>
    <submittedName>
        <fullName evidence="1">HAD family hydrolase</fullName>
    </submittedName>
</protein>
<gene>
    <name evidence="1" type="ORF">FJZ47_13090</name>
</gene>